<dbReference type="AlphaFoldDB" id="A0A7W5FXA6"/>
<evidence type="ECO:0000313" key="2">
    <source>
        <dbReference type="EMBL" id="MBB3122063.1"/>
    </source>
</evidence>
<proteinExistence type="predicted"/>
<evidence type="ECO:0000313" key="3">
    <source>
        <dbReference type="Proteomes" id="UP000541535"/>
    </source>
</evidence>
<dbReference type="GO" id="GO:0006935">
    <property type="term" value="P:chemotaxis"/>
    <property type="evidence" value="ECO:0007669"/>
    <property type="project" value="InterPro"/>
</dbReference>
<reference evidence="2 3" key="1">
    <citation type="submission" date="2020-08" db="EMBL/GenBank/DDBJ databases">
        <title>Genomic Encyclopedia of Type Strains, Phase III (KMG-III): the genomes of soil and plant-associated and newly described type strains.</title>
        <authorList>
            <person name="Whitman W."/>
        </authorList>
    </citation>
    <scope>NUCLEOTIDE SEQUENCE [LARGE SCALE GENOMIC DNA]</scope>
    <source>
        <strain evidence="2 3">CECT 8897</strain>
    </source>
</reference>
<organism evidence="2 3">
    <name type="scientific">Pseudoduganella violacea</name>
    <dbReference type="NCBI Taxonomy" id="1715466"/>
    <lineage>
        <taxon>Bacteria</taxon>
        <taxon>Pseudomonadati</taxon>
        <taxon>Pseudomonadota</taxon>
        <taxon>Betaproteobacteria</taxon>
        <taxon>Burkholderiales</taxon>
        <taxon>Oxalobacteraceae</taxon>
        <taxon>Telluria group</taxon>
        <taxon>Pseudoduganella</taxon>
    </lineage>
</organism>
<dbReference type="GO" id="GO:0007165">
    <property type="term" value="P:signal transduction"/>
    <property type="evidence" value="ECO:0007669"/>
    <property type="project" value="InterPro"/>
</dbReference>
<dbReference type="Pfam" id="PF01584">
    <property type="entry name" value="CheW"/>
    <property type="match status" value="1"/>
</dbReference>
<evidence type="ECO:0000259" key="1">
    <source>
        <dbReference type="PROSITE" id="PS50851"/>
    </source>
</evidence>
<dbReference type="RefSeq" id="WP_183443733.1">
    <property type="nucleotide sequence ID" value="NZ_JACHXD010000023.1"/>
</dbReference>
<dbReference type="EMBL" id="JACHXD010000023">
    <property type="protein sequence ID" value="MBB3122063.1"/>
    <property type="molecule type" value="Genomic_DNA"/>
</dbReference>
<sequence>MTTAQAQELDDCWNRIGVAGDHSCARLQQAIHCRNCPVYAGAAQHNLQRPLPPDYRREWAEYFRRPAQEGMRHDASCVVFRIGVEWLSLPTPLFLQVAPQAQPHRLPHRAAHGLAGIVNVGGKLYPCVSLAALMGIDERDTLERSGHHIFPRLLLVRMENETYALPVAELHGIERYRSEDMLAPAATINKGLTRYLAGVLPLREMQIGCLDAGLLAHQLARTLR</sequence>
<dbReference type="PROSITE" id="PS50851">
    <property type="entry name" value="CHEW"/>
    <property type="match status" value="1"/>
</dbReference>
<comment type="caution">
    <text evidence="2">The sequence shown here is derived from an EMBL/GenBank/DDBJ whole genome shotgun (WGS) entry which is preliminary data.</text>
</comment>
<dbReference type="SMART" id="SM00260">
    <property type="entry name" value="CheW"/>
    <property type="match status" value="1"/>
</dbReference>
<dbReference type="Gene3D" id="2.40.50.180">
    <property type="entry name" value="CheA-289, Domain 4"/>
    <property type="match status" value="1"/>
</dbReference>
<accession>A0A7W5FXA6</accession>
<protein>
    <submittedName>
        <fullName evidence="2">Chemotaxis-related protein WspD</fullName>
    </submittedName>
</protein>
<dbReference type="Proteomes" id="UP000541535">
    <property type="component" value="Unassembled WGS sequence"/>
</dbReference>
<name>A0A7W5FXA6_9BURK</name>
<keyword evidence="3" id="KW-1185">Reference proteome</keyword>
<feature type="domain" description="CheW-like" evidence="1">
    <location>
        <begin position="74"/>
        <end position="221"/>
    </location>
</feature>
<dbReference type="InterPro" id="IPR002545">
    <property type="entry name" value="CheW-lke_dom"/>
</dbReference>
<gene>
    <name evidence="2" type="ORF">FHS03_005159</name>
</gene>
<dbReference type="InterPro" id="IPR036061">
    <property type="entry name" value="CheW-like_dom_sf"/>
</dbReference>
<dbReference type="SUPFAM" id="SSF50341">
    <property type="entry name" value="CheW-like"/>
    <property type="match status" value="1"/>
</dbReference>